<accession>A0A1H3MZC6</accession>
<dbReference type="Pfam" id="PF02609">
    <property type="entry name" value="Exonuc_VII_S"/>
    <property type="match status" value="1"/>
</dbReference>
<evidence type="ECO:0000313" key="7">
    <source>
        <dbReference type="EMBL" id="SDY81545.1"/>
    </source>
</evidence>
<dbReference type="AlphaFoldDB" id="A0A1H3MZC6"/>
<dbReference type="GO" id="GO:0005829">
    <property type="term" value="C:cytosol"/>
    <property type="evidence" value="ECO:0007669"/>
    <property type="project" value="TreeGrafter"/>
</dbReference>
<dbReference type="GO" id="GO:0008855">
    <property type="term" value="F:exodeoxyribonuclease VII activity"/>
    <property type="evidence" value="ECO:0007669"/>
    <property type="project" value="UniProtKB-UniRule"/>
</dbReference>
<evidence type="ECO:0000256" key="6">
    <source>
        <dbReference type="HAMAP-Rule" id="MF_00337"/>
    </source>
</evidence>
<dbReference type="EMBL" id="FNPR01000004">
    <property type="protein sequence ID" value="SDY81545.1"/>
    <property type="molecule type" value="Genomic_DNA"/>
</dbReference>
<evidence type="ECO:0000256" key="1">
    <source>
        <dbReference type="ARBA" id="ARBA00009998"/>
    </source>
</evidence>
<dbReference type="Gene3D" id="1.10.287.1040">
    <property type="entry name" value="Exonuclease VII, small subunit"/>
    <property type="match status" value="1"/>
</dbReference>
<evidence type="ECO:0000256" key="5">
    <source>
        <dbReference type="ARBA" id="ARBA00022839"/>
    </source>
</evidence>
<name>A0A1H3MZC6_9RHOB</name>
<keyword evidence="4 6" id="KW-0378">Hydrolase</keyword>
<keyword evidence="8" id="KW-1185">Reference proteome</keyword>
<evidence type="ECO:0000313" key="8">
    <source>
        <dbReference type="Proteomes" id="UP000199026"/>
    </source>
</evidence>
<dbReference type="Proteomes" id="UP000199026">
    <property type="component" value="Unassembled WGS sequence"/>
</dbReference>
<dbReference type="InterPro" id="IPR037004">
    <property type="entry name" value="Exonuc_VII_ssu_sf"/>
</dbReference>
<dbReference type="SUPFAM" id="SSF116842">
    <property type="entry name" value="XseB-like"/>
    <property type="match status" value="1"/>
</dbReference>
<dbReference type="InterPro" id="IPR003761">
    <property type="entry name" value="Exonuc_VII_S"/>
</dbReference>
<dbReference type="NCBIfam" id="NF002139">
    <property type="entry name" value="PRK00977.1-3"/>
    <property type="match status" value="1"/>
</dbReference>
<dbReference type="EC" id="3.1.11.6" evidence="6"/>
<gene>
    <name evidence="6" type="primary">xseB</name>
    <name evidence="7" type="ORF">SAMN05444486_10462</name>
</gene>
<dbReference type="GO" id="GO:0006308">
    <property type="term" value="P:DNA catabolic process"/>
    <property type="evidence" value="ECO:0007669"/>
    <property type="project" value="UniProtKB-UniRule"/>
</dbReference>
<sequence length="80" mass="8660">MSETPVTEMSFEAAMAELEKVVGQLERGDVPLDDSIKLYERGALLKKHCEGKLKDAEEKVAAITLDGEGNPTGTKPLDVD</sequence>
<dbReference type="RefSeq" id="WP_089894126.1">
    <property type="nucleotide sequence ID" value="NZ_CALBNM010000052.1"/>
</dbReference>
<protein>
    <recommendedName>
        <fullName evidence="6">Exodeoxyribonuclease 7 small subunit</fullName>
        <ecNumber evidence="6">3.1.11.6</ecNumber>
    </recommendedName>
    <alternativeName>
        <fullName evidence="6">Exodeoxyribonuclease VII small subunit</fullName>
        <shortName evidence="6">Exonuclease VII small subunit</shortName>
    </alternativeName>
</protein>
<dbReference type="STRING" id="576131.SAMN05444486_10462"/>
<dbReference type="PANTHER" id="PTHR34137">
    <property type="entry name" value="EXODEOXYRIBONUCLEASE 7 SMALL SUBUNIT"/>
    <property type="match status" value="1"/>
</dbReference>
<evidence type="ECO:0000256" key="4">
    <source>
        <dbReference type="ARBA" id="ARBA00022801"/>
    </source>
</evidence>
<proteinExistence type="inferred from homology"/>
<dbReference type="NCBIfam" id="TIGR01280">
    <property type="entry name" value="xseB"/>
    <property type="match status" value="1"/>
</dbReference>
<evidence type="ECO:0000256" key="2">
    <source>
        <dbReference type="ARBA" id="ARBA00022490"/>
    </source>
</evidence>
<comment type="subcellular location">
    <subcellularLocation>
        <location evidence="6">Cytoplasm</location>
    </subcellularLocation>
</comment>
<dbReference type="PANTHER" id="PTHR34137:SF1">
    <property type="entry name" value="EXODEOXYRIBONUCLEASE 7 SMALL SUBUNIT"/>
    <property type="match status" value="1"/>
</dbReference>
<comment type="function">
    <text evidence="6">Bidirectionally degrades single-stranded DNA into large acid-insoluble oligonucleotides, which are then degraded further into small acid-soluble oligonucleotides.</text>
</comment>
<comment type="similarity">
    <text evidence="1 6">Belongs to the XseB family.</text>
</comment>
<organism evidence="7 8">
    <name type="scientific">Lentibacter algarum</name>
    <dbReference type="NCBI Taxonomy" id="576131"/>
    <lineage>
        <taxon>Bacteria</taxon>
        <taxon>Pseudomonadati</taxon>
        <taxon>Pseudomonadota</taxon>
        <taxon>Alphaproteobacteria</taxon>
        <taxon>Rhodobacterales</taxon>
        <taxon>Roseobacteraceae</taxon>
        <taxon>Lentibacter</taxon>
    </lineage>
</organism>
<keyword evidence="2 6" id="KW-0963">Cytoplasm</keyword>
<reference evidence="7 8" key="1">
    <citation type="submission" date="2016-10" db="EMBL/GenBank/DDBJ databases">
        <authorList>
            <person name="de Groot N.N."/>
        </authorList>
    </citation>
    <scope>NUCLEOTIDE SEQUENCE [LARGE SCALE GENOMIC DNA]</scope>
    <source>
        <strain evidence="7 8">DSM 24677</strain>
    </source>
</reference>
<dbReference type="OrthoDB" id="9808145at2"/>
<keyword evidence="5 6" id="KW-0269">Exonuclease</keyword>
<dbReference type="HAMAP" id="MF_00337">
    <property type="entry name" value="Exonuc_7_S"/>
    <property type="match status" value="1"/>
</dbReference>
<dbReference type="GeneID" id="78125703"/>
<evidence type="ECO:0000256" key="3">
    <source>
        <dbReference type="ARBA" id="ARBA00022722"/>
    </source>
</evidence>
<comment type="catalytic activity">
    <reaction evidence="6">
        <text>Exonucleolytic cleavage in either 5'- to 3'- or 3'- to 5'-direction to yield nucleoside 5'-phosphates.</text>
        <dbReference type="EC" id="3.1.11.6"/>
    </reaction>
</comment>
<dbReference type="GO" id="GO:0009318">
    <property type="term" value="C:exodeoxyribonuclease VII complex"/>
    <property type="evidence" value="ECO:0007669"/>
    <property type="project" value="UniProtKB-UniRule"/>
</dbReference>
<comment type="subunit">
    <text evidence="6">Heterooligomer composed of large and small subunits.</text>
</comment>
<keyword evidence="3 6" id="KW-0540">Nuclease</keyword>